<name>A0A103XK08_CYNCS</name>
<dbReference type="InterPro" id="IPR003034">
    <property type="entry name" value="SAP_dom"/>
</dbReference>
<feature type="region of interest" description="Disordered" evidence="1">
    <location>
        <begin position="211"/>
        <end position="261"/>
    </location>
</feature>
<protein>
    <submittedName>
        <fullName evidence="3">SAP domain-containing protein</fullName>
    </submittedName>
</protein>
<dbReference type="SUPFAM" id="SSF68906">
    <property type="entry name" value="SAP domain"/>
    <property type="match status" value="1"/>
</dbReference>
<sequence>MSESKKTSSPYVVLDNRSLDQWKVTELKEELKRRKLMTKGLKDDLIRRLDEAVRSEVEEANQNHDNGVNDITQPEVPSDDATVETPVAEKTTSIIDDSSANNESLEEEKITETFDKKVSLEKDRLAEKMDSDGSLEKDGLVEKLDNNESSEKHNITENLDDENRDSRDVPVENYGLQPSARKLVTEGEHGIEGFQVLQEVSAETSVLVSEGMVSEELGQQDLQNVEINHEGEVSNLQPEDGESKPESQSPKEEVKPNSYHIGGQVVEVSLVKSDSNSVDTMSITEKNELKDNVIADDVKLELDVKPEMVQPSSSKVVLDDAKTESVVVDEPHEDKLTTEEKDVNNAESINICKKNDTEDVGSPEKLNLDRSSGDDSMDEDALESKQIDSKFNSQDMGDISKKTELPLEEDEPVDVMVEDTPAAKNTESTKDNSDPSVVPIKRKLHDQEAVTNSEVVKRQRRWNSESLKVPEQHSTNPSLSTTPKDAFQASMKHSFSRSDSSVSHEEPKERVGELSLAVLPPSSKPPTTSLRIDRFLRPFTLKAVQELLGKTGTVVSFWMDHIKTHCYVTYSSVEEAVETRNAVYNLQWPVNGGRLLLAEFVDASEVKSRTEASLPSPRTPVTPTVPQPPPAAAQPPQQLPPPPLPLPPPPPFSLPPQSREPNLPPPPPLHEPPIVTLDDLFRKTRATPRIYYLPLSNEQVAAKVKGQGKTAKQ</sequence>
<dbReference type="OMA" id="ESNEANC"/>
<dbReference type="GO" id="GO:0003676">
    <property type="term" value="F:nucleic acid binding"/>
    <property type="evidence" value="ECO:0007669"/>
    <property type="project" value="InterPro"/>
</dbReference>
<dbReference type="PROSITE" id="PS50800">
    <property type="entry name" value="SAP"/>
    <property type="match status" value="1"/>
</dbReference>
<dbReference type="AlphaFoldDB" id="A0A103XK08"/>
<dbReference type="PANTHER" id="PTHR47031">
    <property type="entry name" value="SAP DNA-BINDING DOMAIN-CONTAINING PROTEIN"/>
    <property type="match status" value="1"/>
</dbReference>
<evidence type="ECO:0000259" key="2">
    <source>
        <dbReference type="PROSITE" id="PS50800"/>
    </source>
</evidence>
<dbReference type="CDD" id="cd12432">
    <property type="entry name" value="RRM_ACINU"/>
    <property type="match status" value="1"/>
</dbReference>
<evidence type="ECO:0000256" key="1">
    <source>
        <dbReference type="SAM" id="MobiDB-lite"/>
    </source>
</evidence>
<dbReference type="Pfam" id="PF16294">
    <property type="entry name" value="RSB_motif"/>
    <property type="match status" value="1"/>
</dbReference>
<feature type="region of interest" description="Disordered" evidence="1">
    <location>
        <begin position="608"/>
        <end position="676"/>
    </location>
</feature>
<feature type="compositionally biased region" description="Basic and acidic residues" evidence="1">
    <location>
        <begin position="107"/>
        <end position="155"/>
    </location>
</feature>
<feature type="domain" description="SAP" evidence="2">
    <location>
        <begin position="19"/>
        <end position="53"/>
    </location>
</feature>
<dbReference type="InterPro" id="IPR035979">
    <property type="entry name" value="RBD_domain_sf"/>
</dbReference>
<feature type="compositionally biased region" description="Basic and acidic residues" evidence="1">
    <location>
        <begin position="241"/>
        <end position="255"/>
    </location>
</feature>
<evidence type="ECO:0000313" key="4">
    <source>
        <dbReference type="Proteomes" id="UP000243975"/>
    </source>
</evidence>
<feature type="compositionally biased region" description="Polar residues" evidence="1">
    <location>
        <begin position="63"/>
        <end position="72"/>
    </location>
</feature>
<evidence type="ECO:0000313" key="3">
    <source>
        <dbReference type="EMBL" id="KVH92166.1"/>
    </source>
</evidence>
<dbReference type="STRING" id="59895.A0A103XK08"/>
<feature type="region of interest" description="Disordered" evidence="1">
    <location>
        <begin position="56"/>
        <end position="181"/>
    </location>
</feature>
<feature type="compositionally biased region" description="Polar residues" evidence="1">
    <location>
        <begin position="90"/>
        <end position="103"/>
    </location>
</feature>
<gene>
    <name evidence="3" type="ORF">Ccrd_005805</name>
</gene>
<feature type="compositionally biased region" description="Polar residues" evidence="1">
    <location>
        <begin position="472"/>
        <end position="483"/>
    </location>
</feature>
<dbReference type="SUPFAM" id="SSF54928">
    <property type="entry name" value="RNA-binding domain, RBD"/>
    <property type="match status" value="1"/>
</dbReference>
<feature type="compositionally biased region" description="Basic and acidic residues" evidence="1">
    <location>
        <begin position="317"/>
        <end position="344"/>
    </location>
</feature>
<dbReference type="Gene3D" id="1.10.720.30">
    <property type="entry name" value="SAP domain"/>
    <property type="match status" value="1"/>
</dbReference>
<dbReference type="Gramene" id="KVH92166">
    <property type="protein sequence ID" value="KVH92166"/>
    <property type="gene ID" value="Ccrd_005805"/>
</dbReference>
<keyword evidence="4" id="KW-1185">Reference proteome</keyword>
<dbReference type="Pfam" id="PF02037">
    <property type="entry name" value="SAP"/>
    <property type="match status" value="1"/>
</dbReference>
<reference evidence="3 4" key="1">
    <citation type="journal article" date="2016" name="Sci. Rep.">
        <title>The genome sequence of the outbreeding globe artichoke constructed de novo incorporating a phase-aware low-pass sequencing strategy of F1 progeny.</title>
        <authorList>
            <person name="Scaglione D."/>
            <person name="Reyes-Chin-Wo S."/>
            <person name="Acquadro A."/>
            <person name="Froenicke L."/>
            <person name="Portis E."/>
            <person name="Beitel C."/>
            <person name="Tirone M."/>
            <person name="Mauro R."/>
            <person name="Lo Monaco A."/>
            <person name="Mauromicale G."/>
            <person name="Faccioli P."/>
            <person name="Cattivelli L."/>
            <person name="Rieseberg L."/>
            <person name="Michelmore R."/>
            <person name="Lanteri S."/>
        </authorList>
    </citation>
    <scope>NUCLEOTIDE SEQUENCE [LARGE SCALE GENOMIC DNA]</scope>
    <source>
        <strain evidence="3">2C</strain>
    </source>
</reference>
<dbReference type="Proteomes" id="UP000243975">
    <property type="component" value="Unassembled WGS sequence"/>
</dbReference>
<feature type="compositionally biased region" description="Pro residues" evidence="1">
    <location>
        <begin position="617"/>
        <end position="654"/>
    </location>
</feature>
<feature type="region of interest" description="Disordered" evidence="1">
    <location>
        <begin position="309"/>
        <end position="508"/>
    </location>
</feature>
<feature type="compositionally biased region" description="Acidic residues" evidence="1">
    <location>
        <begin position="406"/>
        <end position="417"/>
    </location>
</feature>
<dbReference type="SMART" id="SM00513">
    <property type="entry name" value="SAP"/>
    <property type="match status" value="1"/>
</dbReference>
<dbReference type="PANTHER" id="PTHR47031:SF3">
    <property type="entry name" value="SAP DOMAIN-CONTAINING PROTEIN"/>
    <property type="match status" value="1"/>
</dbReference>
<dbReference type="EMBL" id="LEKV01004840">
    <property type="protein sequence ID" value="KVH92166.1"/>
    <property type="molecule type" value="Genomic_DNA"/>
</dbReference>
<feature type="compositionally biased region" description="Pro residues" evidence="1">
    <location>
        <begin position="662"/>
        <end position="671"/>
    </location>
</feature>
<dbReference type="InterPro" id="IPR032552">
    <property type="entry name" value="RSB_motif"/>
</dbReference>
<dbReference type="InterPro" id="IPR036361">
    <property type="entry name" value="SAP_dom_sf"/>
</dbReference>
<comment type="caution">
    <text evidence="3">The sequence shown here is derived from an EMBL/GenBank/DDBJ whole genome shotgun (WGS) entry which is preliminary data.</text>
</comment>
<organism evidence="3 4">
    <name type="scientific">Cynara cardunculus var. scolymus</name>
    <name type="common">Globe artichoke</name>
    <name type="synonym">Cynara scolymus</name>
    <dbReference type="NCBI Taxonomy" id="59895"/>
    <lineage>
        <taxon>Eukaryota</taxon>
        <taxon>Viridiplantae</taxon>
        <taxon>Streptophyta</taxon>
        <taxon>Embryophyta</taxon>
        <taxon>Tracheophyta</taxon>
        <taxon>Spermatophyta</taxon>
        <taxon>Magnoliopsida</taxon>
        <taxon>eudicotyledons</taxon>
        <taxon>Gunneridae</taxon>
        <taxon>Pentapetalae</taxon>
        <taxon>asterids</taxon>
        <taxon>campanulids</taxon>
        <taxon>Asterales</taxon>
        <taxon>Asteraceae</taxon>
        <taxon>Carduoideae</taxon>
        <taxon>Cardueae</taxon>
        <taxon>Carduinae</taxon>
        <taxon>Cynara</taxon>
    </lineage>
</organism>
<dbReference type="InterPro" id="IPR034257">
    <property type="entry name" value="Acinus_RRM"/>
</dbReference>
<proteinExistence type="predicted"/>
<accession>A0A103XK08</accession>